<evidence type="ECO:0000259" key="6">
    <source>
        <dbReference type="Pfam" id="PF01064"/>
    </source>
</evidence>
<dbReference type="InterPro" id="IPR000472">
    <property type="entry name" value="Activin_recp"/>
</dbReference>
<accession>A0A026WKC9</accession>
<feature type="transmembrane region" description="Helical" evidence="5">
    <location>
        <begin position="313"/>
        <end position="336"/>
    </location>
</feature>
<dbReference type="Proteomes" id="UP000053097">
    <property type="component" value="Unassembled WGS sequence"/>
</dbReference>
<keyword evidence="9" id="KW-1185">Reference proteome</keyword>
<gene>
    <name evidence="8" type="ORF">X777_03128</name>
</gene>
<feature type="domain" description="Activin types I and II receptor" evidence="6">
    <location>
        <begin position="146"/>
        <end position="239"/>
    </location>
</feature>
<dbReference type="GO" id="GO:0016020">
    <property type="term" value="C:membrane"/>
    <property type="evidence" value="ECO:0007669"/>
    <property type="project" value="UniProtKB-SubCell"/>
</dbReference>
<protein>
    <submittedName>
        <fullName evidence="8">BMP and activin membrane-bound inhibitor-like protein</fullName>
    </submittedName>
</protein>
<evidence type="ECO:0000259" key="7">
    <source>
        <dbReference type="Pfam" id="PF06211"/>
    </source>
</evidence>
<dbReference type="InterPro" id="IPR045860">
    <property type="entry name" value="Snake_toxin-like_sf"/>
</dbReference>
<feature type="compositionally biased region" description="Pro residues" evidence="4">
    <location>
        <begin position="545"/>
        <end position="558"/>
    </location>
</feature>
<organism evidence="8 9">
    <name type="scientific">Ooceraea biroi</name>
    <name type="common">Clonal raider ant</name>
    <name type="synonym">Cerapachys biroi</name>
    <dbReference type="NCBI Taxonomy" id="2015173"/>
    <lineage>
        <taxon>Eukaryota</taxon>
        <taxon>Metazoa</taxon>
        <taxon>Ecdysozoa</taxon>
        <taxon>Arthropoda</taxon>
        <taxon>Hexapoda</taxon>
        <taxon>Insecta</taxon>
        <taxon>Pterygota</taxon>
        <taxon>Neoptera</taxon>
        <taxon>Endopterygota</taxon>
        <taxon>Hymenoptera</taxon>
        <taxon>Apocrita</taxon>
        <taxon>Aculeata</taxon>
        <taxon>Formicoidea</taxon>
        <taxon>Formicidae</taxon>
        <taxon>Dorylinae</taxon>
        <taxon>Ooceraea</taxon>
    </lineage>
</organism>
<feature type="transmembrane region" description="Helical" evidence="5">
    <location>
        <begin position="55"/>
        <end position="77"/>
    </location>
</feature>
<evidence type="ECO:0000256" key="3">
    <source>
        <dbReference type="ARBA" id="ARBA00023136"/>
    </source>
</evidence>
<proteinExistence type="predicted"/>
<evidence type="ECO:0000256" key="2">
    <source>
        <dbReference type="ARBA" id="ARBA00022729"/>
    </source>
</evidence>
<keyword evidence="3 5" id="KW-0472">Membrane</keyword>
<dbReference type="STRING" id="2015173.A0A026WKC9"/>
<reference evidence="8 9" key="1">
    <citation type="journal article" date="2014" name="Curr. Biol.">
        <title>The genome of the clonal raider ant Cerapachys biroi.</title>
        <authorList>
            <person name="Oxley P.R."/>
            <person name="Ji L."/>
            <person name="Fetter-Pruneda I."/>
            <person name="McKenzie S.K."/>
            <person name="Li C."/>
            <person name="Hu H."/>
            <person name="Zhang G."/>
            <person name="Kronauer D.J."/>
        </authorList>
    </citation>
    <scope>NUCLEOTIDE SEQUENCE [LARGE SCALE GENOMIC DNA]</scope>
</reference>
<name>A0A026WKC9_OOCBI</name>
<evidence type="ECO:0000313" key="8">
    <source>
        <dbReference type="EMBL" id="EZA56507.1"/>
    </source>
</evidence>
<dbReference type="Pfam" id="PF06211">
    <property type="entry name" value="BAMBI"/>
    <property type="match status" value="1"/>
</dbReference>
<dbReference type="InterPro" id="IPR045807">
    <property type="entry name" value="BAMBI_N"/>
</dbReference>
<evidence type="ECO:0000256" key="4">
    <source>
        <dbReference type="SAM" id="MobiDB-lite"/>
    </source>
</evidence>
<keyword evidence="2" id="KW-0732">Signal</keyword>
<dbReference type="CDD" id="cd23576">
    <property type="entry name" value="TFP_LU_ECD_BAMBI"/>
    <property type="match status" value="1"/>
</dbReference>
<keyword evidence="5" id="KW-0812">Transmembrane</keyword>
<evidence type="ECO:0000256" key="5">
    <source>
        <dbReference type="SAM" id="Phobius"/>
    </source>
</evidence>
<feature type="region of interest" description="Disordered" evidence="4">
    <location>
        <begin position="263"/>
        <end position="304"/>
    </location>
</feature>
<feature type="transmembrane region" description="Helical" evidence="5">
    <location>
        <begin position="505"/>
        <end position="526"/>
    </location>
</feature>
<feature type="domain" description="BMP and activin membrane-bound inhibitor N-terminal" evidence="7">
    <location>
        <begin position="387"/>
        <end position="456"/>
    </location>
</feature>
<feature type="compositionally biased region" description="Basic and acidic residues" evidence="4">
    <location>
        <begin position="288"/>
        <end position="298"/>
    </location>
</feature>
<keyword evidence="5" id="KW-1133">Transmembrane helix</keyword>
<comment type="subcellular location">
    <subcellularLocation>
        <location evidence="1">Membrane</location>
    </subcellularLocation>
</comment>
<dbReference type="Pfam" id="PF01064">
    <property type="entry name" value="Activin_recp"/>
    <property type="match status" value="1"/>
</dbReference>
<dbReference type="EMBL" id="KK107167">
    <property type="protein sequence ID" value="EZA56507.1"/>
    <property type="molecule type" value="Genomic_DNA"/>
</dbReference>
<sequence length="558" mass="61980">MAYLYYKCNLGESRNESGSNVIKPCLLEYCLYCCSKLQFCSAVQQRSPRRLWDHWYFWLGVTFLAAFVASSVSNYMVNNYTHNVQGIPFRHNAHINGNGQNNPGFNQRSDRNQISISVIPTTGTFWSQGKVLVIGGQPGITHMRRKCVCTSKVCKEAGTDTCRTRFFCYTELILTTGQAIGESTTTRGCTEGATPLLCETKSWVTGSRSLNVVEPSASPRFLVPWPKLKCCNSHDYCNAGNDDENDDDDDDIGENASTWTHERKLQLDQARGSMDRETSNRNATSTMRRSERKQEDPSRSSGSDRLLRDRVTALHVAAFVLAVAAFISVLASCYVVTRMLPCGLLILVATSFVVTNGTPINLDPEDYEVLADNEAKSVTKDSPDAREVRCYCNQPECVPQGYMCRGKKCFTELPSRANTPLSQAEHSTHSGCLDESFKNRQCPTGFLCCNQDLCNHVDSPAMRNRLNKTLQVLIGGQRAYLAPLQPNNHGSQTTDSLFTTTTTTVIVAICGFIVMFLIATLAVRWLRPVPMQTTNKFVPHRTPDNGPPLLGPPKVPLV</sequence>
<dbReference type="OrthoDB" id="7581972at2759"/>
<dbReference type="GO" id="GO:0004675">
    <property type="term" value="F:transmembrane receptor protein serine/threonine kinase activity"/>
    <property type="evidence" value="ECO:0007669"/>
    <property type="project" value="InterPro"/>
</dbReference>
<feature type="transmembrane region" description="Helical" evidence="5">
    <location>
        <begin position="343"/>
        <end position="362"/>
    </location>
</feature>
<feature type="region of interest" description="Disordered" evidence="4">
    <location>
        <begin position="534"/>
        <end position="558"/>
    </location>
</feature>
<dbReference type="AlphaFoldDB" id="A0A026WKC9"/>
<evidence type="ECO:0000313" key="9">
    <source>
        <dbReference type="Proteomes" id="UP000053097"/>
    </source>
</evidence>
<evidence type="ECO:0000256" key="1">
    <source>
        <dbReference type="ARBA" id="ARBA00004370"/>
    </source>
</evidence>
<dbReference type="Gene3D" id="2.10.60.10">
    <property type="entry name" value="CD59"/>
    <property type="match status" value="1"/>
</dbReference>